<name>A0A0B0II23_9BACI</name>
<dbReference type="Gene3D" id="3.40.30.10">
    <property type="entry name" value="Glutaredoxin"/>
    <property type="match status" value="1"/>
</dbReference>
<dbReference type="Proteomes" id="UP000030832">
    <property type="component" value="Unassembled WGS sequence"/>
</dbReference>
<dbReference type="NCBIfam" id="NF033727">
    <property type="entry name" value="chaperon_ArsD"/>
    <property type="match status" value="1"/>
</dbReference>
<dbReference type="EMBL" id="JRJU01000005">
    <property type="protein sequence ID" value="KHF40920.1"/>
    <property type="molecule type" value="Genomic_DNA"/>
</dbReference>
<evidence type="ECO:0000313" key="1">
    <source>
        <dbReference type="EMBL" id="KHF40920.1"/>
    </source>
</evidence>
<accession>A0A0B0II23</accession>
<dbReference type="Pfam" id="PF06953">
    <property type="entry name" value="ArsD"/>
    <property type="match status" value="1"/>
</dbReference>
<evidence type="ECO:0000313" key="2">
    <source>
        <dbReference type="Proteomes" id="UP000030832"/>
    </source>
</evidence>
<dbReference type="STRING" id="333138.LQ50_05890"/>
<dbReference type="GO" id="GO:0046685">
    <property type="term" value="P:response to arsenic-containing substance"/>
    <property type="evidence" value="ECO:0007669"/>
    <property type="project" value="InterPro"/>
</dbReference>
<proteinExistence type="predicted"/>
<comment type="caution">
    <text evidence="1">The sequence shown here is derived from an EMBL/GenBank/DDBJ whole genome shotgun (WGS) entry which is preliminary data.</text>
</comment>
<protein>
    <submittedName>
        <fullName evidence="1">Arsenic resistance operon repressor</fullName>
    </submittedName>
</protein>
<dbReference type="AlphaFoldDB" id="A0A0B0II23"/>
<dbReference type="InterPro" id="IPR010712">
    <property type="entry name" value="Arsenical-R_ArsD"/>
</dbReference>
<dbReference type="RefSeq" id="WP_034626917.1">
    <property type="nucleotide sequence ID" value="NZ_JRJU01000005.1"/>
</dbReference>
<organism evidence="1 2">
    <name type="scientific">Halalkalibacter okhensis</name>
    <dbReference type="NCBI Taxonomy" id="333138"/>
    <lineage>
        <taxon>Bacteria</taxon>
        <taxon>Bacillati</taxon>
        <taxon>Bacillota</taxon>
        <taxon>Bacilli</taxon>
        <taxon>Bacillales</taxon>
        <taxon>Bacillaceae</taxon>
        <taxon>Halalkalibacter</taxon>
    </lineage>
</organism>
<reference evidence="1 2" key="1">
    <citation type="submission" date="2014-09" db="EMBL/GenBank/DDBJ databases">
        <title>Genome sequencing and annotation of Bacillus Okhensis strain Kh10-101T.</title>
        <authorList>
            <person name="Prakash J.S."/>
        </authorList>
    </citation>
    <scope>NUCLEOTIDE SEQUENCE [LARGE SCALE GENOMIC DNA]</scope>
    <source>
        <strain evidence="2">Kh10-101T</strain>
    </source>
</reference>
<keyword evidence="2" id="KW-1185">Reference proteome</keyword>
<dbReference type="GO" id="GO:0003677">
    <property type="term" value="F:DNA binding"/>
    <property type="evidence" value="ECO:0007669"/>
    <property type="project" value="InterPro"/>
</dbReference>
<dbReference type="GO" id="GO:0045892">
    <property type="term" value="P:negative regulation of DNA-templated transcription"/>
    <property type="evidence" value="ECO:0007669"/>
    <property type="project" value="InterPro"/>
</dbReference>
<dbReference type="eggNOG" id="ENOG5032RMG">
    <property type="taxonomic scope" value="Bacteria"/>
</dbReference>
<sequence>MPKIRIYDPAMCCATGVCGPSVDPELTRVATAIFLLEKKNVDISRYNLGSEPQAFIDEAKIQEVLNTQGTDALPAAIVDGELKVEGRYPTNEEFAQWANISVSELTKSETKSKGIELL</sequence>
<gene>
    <name evidence="1" type="ORF">LQ50_05890</name>
</gene>
<dbReference type="OrthoDB" id="9801358at2"/>